<organism evidence="4 5">
    <name type="scientific">Hydra vulgaris</name>
    <name type="common">Hydra</name>
    <name type="synonym">Hydra attenuata</name>
    <dbReference type="NCBI Taxonomy" id="6087"/>
    <lineage>
        <taxon>Eukaryota</taxon>
        <taxon>Metazoa</taxon>
        <taxon>Cnidaria</taxon>
        <taxon>Hydrozoa</taxon>
        <taxon>Hydroidolina</taxon>
        <taxon>Anthoathecata</taxon>
        <taxon>Aplanulata</taxon>
        <taxon>Hydridae</taxon>
        <taxon>Hydra</taxon>
    </lineage>
</organism>
<keyword evidence="2" id="KW-0479">Metal-binding</keyword>
<dbReference type="GeneID" id="136081149"/>
<dbReference type="InterPro" id="IPR027806">
    <property type="entry name" value="HARBI1_dom"/>
</dbReference>
<protein>
    <submittedName>
        <fullName evidence="5">Uncharacterized protein LOC136081149</fullName>
    </submittedName>
</protein>
<accession>A0ABM4BZ96</accession>
<keyword evidence="4" id="KW-1185">Reference proteome</keyword>
<evidence type="ECO:0000256" key="1">
    <source>
        <dbReference type="ARBA" id="ARBA00001968"/>
    </source>
</evidence>
<comment type="cofactor">
    <cofactor evidence="1">
        <name>a divalent metal cation</name>
        <dbReference type="ChEBI" id="CHEBI:60240"/>
    </cofactor>
</comment>
<gene>
    <name evidence="5" type="primary">LOC136081149</name>
</gene>
<sequence length="214" mass="23826">MQDRDHIYETIPPVFKKKFPRLTSIIDCFEIFVESLSSLMARAQFYSQYKKHCTNKCLITCTPLGAINFISNCYGGRASDNQITQESEFTSSKFHMPGDQILSDRGFTLQDDFAAGSCSVLINPAFTKVKAQLSASEVETSRKISSVRIHIERVIGLLKNRYTILQGVLPLRTVKNITDEAILVTLSNCDKIVTVCAALTNLGEGIVFNKDISS</sequence>
<evidence type="ECO:0000313" key="5">
    <source>
        <dbReference type="RefSeq" id="XP_065654515.1"/>
    </source>
</evidence>
<evidence type="ECO:0000256" key="2">
    <source>
        <dbReference type="ARBA" id="ARBA00022723"/>
    </source>
</evidence>
<feature type="domain" description="DDE Tnp4" evidence="3">
    <location>
        <begin position="26"/>
        <end position="201"/>
    </location>
</feature>
<dbReference type="RefSeq" id="XP_065654515.1">
    <property type="nucleotide sequence ID" value="XM_065798443.1"/>
</dbReference>
<proteinExistence type="predicted"/>
<evidence type="ECO:0000259" key="3">
    <source>
        <dbReference type="Pfam" id="PF13359"/>
    </source>
</evidence>
<dbReference type="PANTHER" id="PTHR23080:SF143">
    <property type="entry name" value="SI:DKEY-56D12.4"/>
    <property type="match status" value="1"/>
</dbReference>
<evidence type="ECO:0000313" key="4">
    <source>
        <dbReference type="Proteomes" id="UP001652625"/>
    </source>
</evidence>
<reference evidence="5" key="1">
    <citation type="submission" date="2025-08" db="UniProtKB">
        <authorList>
            <consortium name="RefSeq"/>
        </authorList>
    </citation>
    <scope>IDENTIFICATION</scope>
</reference>
<name>A0ABM4BZ96_HYDVU</name>
<dbReference type="PANTHER" id="PTHR23080">
    <property type="entry name" value="THAP DOMAIN PROTEIN"/>
    <property type="match status" value="1"/>
</dbReference>
<dbReference type="Pfam" id="PF13359">
    <property type="entry name" value="DDE_Tnp_4"/>
    <property type="match status" value="1"/>
</dbReference>
<dbReference type="Proteomes" id="UP001652625">
    <property type="component" value="Chromosome 06"/>
</dbReference>